<keyword evidence="1" id="KW-1133">Transmembrane helix</keyword>
<dbReference type="EMBL" id="ONZF01000016">
    <property type="protein sequence ID" value="SPJ26283.1"/>
    <property type="molecule type" value="Genomic_DNA"/>
</dbReference>
<evidence type="ECO:0000313" key="2">
    <source>
        <dbReference type="EMBL" id="SPJ26283.1"/>
    </source>
</evidence>
<feature type="transmembrane region" description="Helical" evidence="1">
    <location>
        <begin position="130"/>
        <end position="156"/>
    </location>
</feature>
<dbReference type="Pfam" id="PF05656">
    <property type="entry name" value="DUF805"/>
    <property type="match status" value="1"/>
</dbReference>
<dbReference type="InterPro" id="IPR008523">
    <property type="entry name" value="DUF805"/>
</dbReference>
<feature type="transmembrane region" description="Helical" evidence="1">
    <location>
        <begin position="26"/>
        <end position="48"/>
    </location>
</feature>
<keyword evidence="3" id="KW-1185">Reference proteome</keyword>
<dbReference type="AlphaFoldDB" id="A0A2R8C1L0"/>
<organism evidence="2 3">
    <name type="scientific">Palleronia abyssalis</name>
    <dbReference type="NCBI Taxonomy" id="1501240"/>
    <lineage>
        <taxon>Bacteria</taxon>
        <taxon>Pseudomonadati</taxon>
        <taxon>Pseudomonadota</taxon>
        <taxon>Alphaproteobacteria</taxon>
        <taxon>Rhodobacterales</taxon>
        <taxon>Roseobacteraceae</taxon>
        <taxon>Palleronia</taxon>
    </lineage>
</organism>
<dbReference type="GO" id="GO:0005886">
    <property type="term" value="C:plasma membrane"/>
    <property type="evidence" value="ECO:0007669"/>
    <property type="project" value="TreeGrafter"/>
</dbReference>
<gene>
    <name evidence="2" type="primary">yhaH</name>
    <name evidence="2" type="ORF">PAA8504_04140</name>
</gene>
<evidence type="ECO:0000256" key="1">
    <source>
        <dbReference type="SAM" id="Phobius"/>
    </source>
</evidence>
<keyword evidence="1" id="KW-0472">Membrane</keyword>
<keyword evidence="1" id="KW-0812">Transmembrane</keyword>
<evidence type="ECO:0000313" key="3">
    <source>
        <dbReference type="Proteomes" id="UP000244912"/>
    </source>
</evidence>
<feature type="transmembrane region" description="Helical" evidence="1">
    <location>
        <begin position="68"/>
        <end position="85"/>
    </location>
</feature>
<dbReference type="Proteomes" id="UP000244912">
    <property type="component" value="Unassembled WGS sequence"/>
</dbReference>
<dbReference type="PANTHER" id="PTHR34980">
    <property type="entry name" value="INNER MEMBRANE PROTEIN-RELATED-RELATED"/>
    <property type="match status" value="1"/>
</dbReference>
<reference evidence="2 3" key="1">
    <citation type="submission" date="2018-03" db="EMBL/GenBank/DDBJ databases">
        <authorList>
            <person name="Keele B.F."/>
        </authorList>
    </citation>
    <scope>NUCLEOTIDE SEQUENCE [LARGE SCALE GENOMIC DNA]</scope>
    <source>
        <strain evidence="2 3">CECT 8504</strain>
    </source>
</reference>
<proteinExistence type="predicted"/>
<protein>
    <submittedName>
        <fullName evidence="2">Inner membrane protein YhaH</fullName>
    </submittedName>
</protein>
<dbReference type="OrthoDB" id="9812349at2"/>
<dbReference type="PANTHER" id="PTHR34980:SF2">
    <property type="entry name" value="INNER MEMBRANE PROTEIN YHAH-RELATED"/>
    <property type="match status" value="1"/>
</dbReference>
<feature type="transmembrane region" description="Helical" evidence="1">
    <location>
        <begin position="97"/>
        <end position="118"/>
    </location>
</feature>
<sequence length="175" mass="18640">MSFPQAIRTCFSKYATFSGRARRKEYWYFILFIFLGSLTTGFVDSVLFGTVVVDTAPTEIAASGDGPVASLFGLLILIPALAAGWRRMHDSGRSGLYVLYPLIIMIGIGVFAGVIGGFEPLLDGNFGAALAGGSVLILGVAFFVLFLSPLLVLWWLAQPSQPGPNAYGPDPRGAT</sequence>
<accession>A0A2R8C1L0</accession>
<name>A0A2R8C1L0_9RHOB</name>
<dbReference type="RefSeq" id="WP_108895982.1">
    <property type="nucleotide sequence ID" value="NZ_ONZF01000016.1"/>
</dbReference>